<dbReference type="RefSeq" id="WP_169561748.1">
    <property type="nucleotide sequence ID" value="NZ_BSNF01000008.1"/>
</dbReference>
<sequence>MNIEEMRKSAGRASILMKALSNETRLMLLCQLNDGEKSVGQLADMLQLRPSTISQQLALLRKDELVETRREGQTIYYSLTGDEARNVISTLYNLYCKDNGDT</sequence>
<dbReference type="PRINTS" id="PR00778">
    <property type="entry name" value="HTHARSR"/>
</dbReference>
<keyword evidence="3" id="KW-0804">Transcription</keyword>
<gene>
    <name evidence="5" type="ORF">GCM10007924_29160</name>
</gene>
<keyword evidence="1" id="KW-0805">Transcription regulation</keyword>
<comment type="caution">
    <text evidence="5">The sequence shown here is derived from an EMBL/GenBank/DDBJ whole genome shotgun (WGS) entry which is preliminary data.</text>
</comment>
<evidence type="ECO:0000259" key="4">
    <source>
        <dbReference type="PROSITE" id="PS50987"/>
    </source>
</evidence>
<feature type="domain" description="HTH arsR-type" evidence="4">
    <location>
        <begin position="3"/>
        <end position="99"/>
    </location>
</feature>
<dbReference type="Gene3D" id="1.10.10.10">
    <property type="entry name" value="Winged helix-like DNA-binding domain superfamily/Winged helix DNA-binding domain"/>
    <property type="match status" value="1"/>
</dbReference>
<dbReference type="InterPro" id="IPR001845">
    <property type="entry name" value="HTH_ArsR_DNA-bd_dom"/>
</dbReference>
<name>A0ABQ5U6B8_9PROT</name>
<dbReference type="PROSITE" id="PS50987">
    <property type="entry name" value="HTH_ARSR_2"/>
    <property type="match status" value="1"/>
</dbReference>
<proteinExistence type="predicted"/>
<dbReference type="EMBL" id="BSNF01000008">
    <property type="protein sequence ID" value="GLQ07695.1"/>
    <property type="molecule type" value="Genomic_DNA"/>
</dbReference>
<evidence type="ECO:0000256" key="3">
    <source>
        <dbReference type="ARBA" id="ARBA00023163"/>
    </source>
</evidence>
<dbReference type="SMART" id="SM00418">
    <property type="entry name" value="HTH_ARSR"/>
    <property type="match status" value="1"/>
</dbReference>
<dbReference type="PANTHER" id="PTHR43132">
    <property type="entry name" value="ARSENICAL RESISTANCE OPERON REPRESSOR ARSR-RELATED"/>
    <property type="match status" value="1"/>
</dbReference>
<dbReference type="Pfam" id="PF01022">
    <property type="entry name" value="HTH_5"/>
    <property type="match status" value="1"/>
</dbReference>
<dbReference type="InterPro" id="IPR036388">
    <property type="entry name" value="WH-like_DNA-bd_sf"/>
</dbReference>
<dbReference type="InterPro" id="IPR011991">
    <property type="entry name" value="ArsR-like_HTH"/>
</dbReference>
<evidence type="ECO:0000313" key="5">
    <source>
        <dbReference type="EMBL" id="GLQ07695.1"/>
    </source>
</evidence>
<accession>A0ABQ5U6B8</accession>
<dbReference type="SUPFAM" id="SSF46785">
    <property type="entry name" value="Winged helix' DNA-binding domain"/>
    <property type="match status" value="1"/>
</dbReference>
<keyword evidence="2" id="KW-0238">DNA-binding</keyword>
<evidence type="ECO:0000256" key="1">
    <source>
        <dbReference type="ARBA" id="ARBA00023015"/>
    </source>
</evidence>
<evidence type="ECO:0000256" key="2">
    <source>
        <dbReference type="ARBA" id="ARBA00023125"/>
    </source>
</evidence>
<protein>
    <submittedName>
        <fullName evidence="5">Transcriptional regulator</fullName>
    </submittedName>
</protein>
<organism evidence="5 6">
    <name type="scientific">Sneathiella chinensis</name>
    <dbReference type="NCBI Taxonomy" id="349750"/>
    <lineage>
        <taxon>Bacteria</taxon>
        <taxon>Pseudomonadati</taxon>
        <taxon>Pseudomonadota</taxon>
        <taxon>Alphaproteobacteria</taxon>
        <taxon>Sneathiellales</taxon>
        <taxon>Sneathiellaceae</taxon>
        <taxon>Sneathiella</taxon>
    </lineage>
</organism>
<dbReference type="InterPro" id="IPR036390">
    <property type="entry name" value="WH_DNA-bd_sf"/>
</dbReference>
<dbReference type="Proteomes" id="UP001161409">
    <property type="component" value="Unassembled WGS sequence"/>
</dbReference>
<dbReference type="NCBIfam" id="NF033788">
    <property type="entry name" value="HTH_metalloreg"/>
    <property type="match status" value="1"/>
</dbReference>
<dbReference type="InterPro" id="IPR051011">
    <property type="entry name" value="Metal_resp_trans_reg"/>
</dbReference>
<reference evidence="5" key="2">
    <citation type="submission" date="2023-01" db="EMBL/GenBank/DDBJ databases">
        <title>Draft genome sequence of Sneathiella chinensis strain NBRC 103408.</title>
        <authorList>
            <person name="Sun Q."/>
            <person name="Mori K."/>
        </authorList>
    </citation>
    <scope>NUCLEOTIDE SEQUENCE</scope>
    <source>
        <strain evidence="5">NBRC 103408</strain>
    </source>
</reference>
<evidence type="ECO:0000313" key="6">
    <source>
        <dbReference type="Proteomes" id="UP001161409"/>
    </source>
</evidence>
<keyword evidence="6" id="KW-1185">Reference proteome</keyword>
<dbReference type="CDD" id="cd00090">
    <property type="entry name" value="HTH_ARSR"/>
    <property type="match status" value="1"/>
</dbReference>
<dbReference type="PANTHER" id="PTHR43132:SF2">
    <property type="entry name" value="ARSENICAL RESISTANCE OPERON REPRESSOR ARSR-RELATED"/>
    <property type="match status" value="1"/>
</dbReference>
<reference evidence="5" key="1">
    <citation type="journal article" date="2014" name="Int. J. Syst. Evol. Microbiol.">
        <title>Complete genome of a new Firmicutes species belonging to the dominant human colonic microbiota ('Ruminococcus bicirculans') reveals two chromosomes and a selective capacity to utilize plant glucans.</title>
        <authorList>
            <consortium name="NISC Comparative Sequencing Program"/>
            <person name="Wegmann U."/>
            <person name="Louis P."/>
            <person name="Goesmann A."/>
            <person name="Henrissat B."/>
            <person name="Duncan S.H."/>
            <person name="Flint H.J."/>
        </authorList>
    </citation>
    <scope>NUCLEOTIDE SEQUENCE</scope>
    <source>
        <strain evidence="5">NBRC 103408</strain>
    </source>
</reference>